<dbReference type="Proteomes" id="UP000295525">
    <property type="component" value="Unassembled WGS sequence"/>
</dbReference>
<dbReference type="CDD" id="cd00293">
    <property type="entry name" value="USP-like"/>
    <property type="match status" value="2"/>
</dbReference>
<comment type="similarity">
    <text evidence="1">Belongs to the universal stress protein A family.</text>
</comment>
<protein>
    <submittedName>
        <fullName evidence="3">Nucleotide-binding universal stress UspA family protein</fullName>
    </submittedName>
</protein>
<accession>A0A4R3M750</accession>
<sequence>MLGRIALDLTRDPNQAARIQTAILLAAHHKAKLIGVCTTPQTPRYMYDKDGVPDKIMTPLFKRIEEDKTETQEYFLKEAAAAGIKAQCRMPTGPVDEVLALQARFSDLLIMSQTDNAESAWAIQASVAESVITSAGRPVLMIPYIGTMQHPIGQHVLFCWDYGRRAARALADAAPLLSMASELTILTVDPQPEMLRSRGVEPDDLRTYCAEHGYPAPKEIHKSSKDASIGNSILNAATDYGCDLVVMGIYNRSRVREWLLGGTSKTLLQSMTVPILFSH</sequence>
<evidence type="ECO:0000259" key="2">
    <source>
        <dbReference type="Pfam" id="PF00582"/>
    </source>
</evidence>
<keyword evidence="4" id="KW-1185">Reference proteome</keyword>
<proteinExistence type="inferred from homology"/>
<dbReference type="OrthoDB" id="9804721at2"/>
<gene>
    <name evidence="3" type="ORF">EDC26_10414</name>
</gene>
<evidence type="ECO:0000256" key="1">
    <source>
        <dbReference type="ARBA" id="ARBA00008791"/>
    </source>
</evidence>
<dbReference type="Gene3D" id="3.40.50.12370">
    <property type="match status" value="1"/>
</dbReference>
<dbReference type="SUPFAM" id="SSF52402">
    <property type="entry name" value="Adenine nucleotide alpha hydrolases-like"/>
    <property type="match status" value="2"/>
</dbReference>
<feature type="domain" description="UspA" evidence="2">
    <location>
        <begin position="154"/>
        <end position="276"/>
    </location>
</feature>
<dbReference type="PANTHER" id="PTHR46268">
    <property type="entry name" value="STRESS RESPONSE PROTEIN NHAX"/>
    <property type="match status" value="1"/>
</dbReference>
<evidence type="ECO:0000313" key="4">
    <source>
        <dbReference type="Proteomes" id="UP000295525"/>
    </source>
</evidence>
<evidence type="ECO:0000313" key="3">
    <source>
        <dbReference type="EMBL" id="TCT08856.1"/>
    </source>
</evidence>
<dbReference type="RefSeq" id="WP_132580856.1">
    <property type="nucleotide sequence ID" value="NZ_SMAJ01000004.1"/>
</dbReference>
<dbReference type="EMBL" id="SMAJ01000004">
    <property type="protein sequence ID" value="TCT08856.1"/>
    <property type="molecule type" value="Genomic_DNA"/>
</dbReference>
<dbReference type="InterPro" id="IPR006016">
    <property type="entry name" value="UspA"/>
</dbReference>
<reference evidence="3 4" key="1">
    <citation type="submission" date="2019-03" db="EMBL/GenBank/DDBJ databases">
        <title>Genomic Encyclopedia of Type Strains, Phase IV (KMG-IV): sequencing the most valuable type-strain genomes for metagenomic binning, comparative biology and taxonomic classification.</title>
        <authorList>
            <person name="Goeker M."/>
        </authorList>
    </citation>
    <scope>NUCLEOTIDE SEQUENCE [LARGE SCALE GENOMIC DNA]</scope>
    <source>
        <strain evidence="3 4">DSM 24591</strain>
    </source>
</reference>
<dbReference type="Pfam" id="PF00582">
    <property type="entry name" value="Usp"/>
    <property type="match status" value="1"/>
</dbReference>
<name>A0A4R3M750_9BURK</name>
<organism evidence="3 4">
    <name type="scientific">Paralcaligenes ureilyticus</name>
    <dbReference type="NCBI Taxonomy" id="627131"/>
    <lineage>
        <taxon>Bacteria</taxon>
        <taxon>Pseudomonadati</taxon>
        <taxon>Pseudomonadota</taxon>
        <taxon>Betaproteobacteria</taxon>
        <taxon>Burkholderiales</taxon>
        <taxon>Alcaligenaceae</taxon>
        <taxon>Paralcaligenes</taxon>
    </lineage>
</organism>
<dbReference type="PANTHER" id="PTHR46268:SF15">
    <property type="entry name" value="UNIVERSAL STRESS PROTEIN HP_0031"/>
    <property type="match status" value="1"/>
</dbReference>
<dbReference type="AlphaFoldDB" id="A0A4R3M750"/>
<comment type="caution">
    <text evidence="3">The sequence shown here is derived from an EMBL/GenBank/DDBJ whole genome shotgun (WGS) entry which is preliminary data.</text>
</comment>